<evidence type="ECO:0000313" key="8">
    <source>
        <dbReference type="RefSeq" id="XP_020102914.1"/>
    </source>
</evidence>
<dbReference type="Gramene" id="Aco006491.1.mrna1">
    <property type="protein sequence ID" value="Aco006491.1.mrna1"/>
    <property type="gene ID" value="Aco006491.1.path1"/>
</dbReference>
<dbReference type="GO" id="GO:0031080">
    <property type="term" value="C:nuclear pore outer ring"/>
    <property type="evidence" value="ECO:0007669"/>
    <property type="project" value="TreeGrafter"/>
</dbReference>
<accession>A0A199UI59</accession>
<evidence type="ECO:0000313" key="7">
    <source>
        <dbReference type="Proteomes" id="UP000515123"/>
    </source>
</evidence>
<gene>
    <name evidence="8" type="primary">LOC109720303</name>
    <name evidence="5" type="ORF">ACMD2_04393</name>
</gene>
<dbReference type="Proteomes" id="UP000092600">
    <property type="component" value="Unassembled WGS sequence"/>
</dbReference>
<dbReference type="EMBL" id="LSRQ01007888">
    <property type="protein sequence ID" value="OAY64423.1"/>
    <property type="molecule type" value="Genomic_DNA"/>
</dbReference>
<dbReference type="AlphaFoldDB" id="A0A199UI59"/>
<evidence type="ECO:0000256" key="4">
    <source>
        <dbReference type="ARBA" id="ARBA00023242"/>
    </source>
</evidence>
<dbReference type="Proteomes" id="UP000515123">
    <property type="component" value="Linkage group 14"/>
</dbReference>
<dbReference type="GeneID" id="109720303"/>
<sequence>MAEPGDLRLHRYPQSKSVDAVRWLPSASAFGRLVAVAVHDPDADPAAASALEIHSLSPTQATSPLCLRSSWPSPSRIAALRASHLPHNPLAAAAAASTLGGSLHLLLVDLVNGAVDTELSISGDRSFHAGPVTGLDMQIGGGECVTAGEDGRVNVVGAGEGRMEHRRVHDSNGLASYTAARWGSPAEFATGGVGFGVRWWDQRKPEGLVAQFKGSWGRGSVTGMVHSIDIHPSRKHICIVGGSSGTVFAWDLRWQQQPILLSGVGLNGTDQPVSESEVWEVQYDSYTQSSGITSAPSTKILPVMVCSEDGILAVLEQGEDPVELLAEPCAINAFDIDPQNPSDVVCALEWESMAILSRGRDVVAIQ</sequence>
<dbReference type="InterPro" id="IPR036322">
    <property type="entry name" value="WD40_repeat_dom_sf"/>
</dbReference>
<keyword evidence="4" id="KW-0539">Nucleus</keyword>
<keyword evidence="7" id="KW-1185">Reference proteome</keyword>
<evidence type="ECO:0000313" key="5">
    <source>
        <dbReference type="EMBL" id="OAY64423.1"/>
    </source>
</evidence>
<dbReference type="FunFam" id="2.130.10.10:FF:000683">
    <property type="entry name" value="WD-40 repeat protein family"/>
    <property type="match status" value="1"/>
</dbReference>
<name>A0A199UI59_ANACO</name>
<dbReference type="RefSeq" id="XP_020102914.1">
    <property type="nucleotide sequence ID" value="XM_020247325.1"/>
</dbReference>
<keyword evidence="3" id="KW-0677">Repeat</keyword>
<evidence type="ECO:0000256" key="1">
    <source>
        <dbReference type="ARBA" id="ARBA00004123"/>
    </source>
</evidence>
<dbReference type="Gene3D" id="2.130.10.10">
    <property type="entry name" value="YVTN repeat-like/Quinoprotein amine dehydrogenase"/>
    <property type="match status" value="1"/>
</dbReference>
<keyword evidence="2" id="KW-0853">WD repeat</keyword>
<dbReference type="InterPro" id="IPR015943">
    <property type="entry name" value="WD40/YVTN_repeat-like_dom_sf"/>
</dbReference>
<reference evidence="8" key="2">
    <citation type="submission" date="2025-04" db="UniProtKB">
        <authorList>
            <consortium name="RefSeq"/>
        </authorList>
    </citation>
    <scope>IDENTIFICATION</scope>
    <source>
        <tissue evidence="8">Leaf</tissue>
    </source>
</reference>
<evidence type="ECO:0000313" key="6">
    <source>
        <dbReference type="Proteomes" id="UP000092600"/>
    </source>
</evidence>
<reference evidence="5 6" key="1">
    <citation type="journal article" date="2016" name="DNA Res.">
        <title>The draft genome of MD-2 pineapple using hybrid error correction of long reads.</title>
        <authorList>
            <person name="Redwan R.M."/>
            <person name="Saidin A."/>
            <person name="Kumar S.V."/>
        </authorList>
    </citation>
    <scope>NUCLEOTIDE SEQUENCE [LARGE SCALE GENOMIC DNA]</scope>
    <source>
        <strain evidence="6">cv. MD2</strain>
        <tissue evidence="5">Leaf</tissue>
    </source>
</reference>
<proteinExistence type="predicted"/>
<dbReference type="STRING" id="4615.A0A199UI59"/>
<comment type="subcellular location">
    <subcellularLocation>
        <location evidence="1">Nucleus</location>
    </subcellularLocation>
</comment>
<evidence type="ECO:0000256" key="2">
    <source>
        <dbReference type="ARBA" id="ARBA00022574"/>
    </source>
</evidence>
<dbReference type="OrthoDB" id="9890280at2759"/>
<evidence type="ECO:0000256" key="3">
    <source>
        <dbReference type="ARBA" id="ARBA00022737"/>
    </source>
</evidence>
<organism evidence="5 6">
    <name type="scientific">Ananas comosus</name>
    <name type="common">Pineapple</name>
    <name type="synonym">Ananas ananas</name>
    <dbReference type="NCBI Taxonomy" id="4615"/>
    <lineage>
        <taxon>Eukaryota</taxon>
        <taxon>Viridiplantae</taxon>
        <taxon>Streptophyta</taxon>
        <taxon>Embryophyta</taxon>
        <taxon>Tracheophyta</taxon>
        <taxon>Spermatophyta</taxon>
        <taxon>Magnoliopsida</taxon>
        <taxon>Liliopsida</taxon>
        <taxon>Poales</taxon>
        <taxon>Bromeliaceae</taxon>
        <taxon>Bromelioideae</taxon>
        <taxon>Ananas</taxon>
    </lineage>
</organism>
<protein>
    <submittedName>
        <fullName evidence="5 8">Nuclear pore complex protein NUP43</fullName>
    </submittedName>
</protein>
<dbReference type="SUPFAM" id="SSF50978">
    <property type="entry name" value="WD40 repeat-like"/>
    <property type="match status" value="1"/>
</dbReference>
<dbReference type="PANTHER" id="PTHR22652">
    <property type="entry name" value="NUCLEOPORIN NUP43"/>
    <property type="match status" value="1"/>
</dbReference>
<dbReference type="PANTHER" id="PTHR22652:SF0">
    <property type="entry name" value="NUCLEOPORIN NUP43"/>
    <property type="match status" value="1"/>
</dbReference>